<evidence type="ECO:0000313" key="1">
    <source>
        <dbReference type="EMBL" id="TCW31437.1"/>
    </source>
</evidence>
<gene>
    <name evidence="1" type="ORF">EV669_105138</name>
</gene>
<proteinExistence type="predicted"/>
<reference evidence="1 2" key="1">
    <citation type="submission" date="2019-03" db="EMBL/GenBank/DDBJ databases">
        <title>Genomic Encyclopedia of Type Strains, Phase IV (KMG-IV): sequencing the most valuable type-strain genomes for metagenomic binning, comparative biology and taxonomic classification.</title>
        <authorList>
            <person name="Goeker M."/>
        </authorList>
    </citation>
    <scope>NUCLEOTIDE SEQUENCE [LARGE SCALE GENOMIC DNA]</scope>
    <source>
        <strain evidence="1 2">DSM 18507</strain>
    </source>
</reference>
<name>A0ABY2CWL5_GULMO</name>
<keyword evidence="2" id="KW-1185">Reference proteome</keyword>
<dbReference type="EMBL" id="SMDA01000005">
    <property type="protein sequence ID" value="TCW31437.1"/>
    <property type="molecule type" value="Genomic_DNA"/>
</dbReference>
<evidence type="ECO:0000313" key="2">
    <source>
        <dbReference type="Proteomes" id="UP000294801"/>
    </source>
</evidence>
<comment type="caution">
    <text evidence="1">The sequence shown here is derived from an EMBL/GenBank/DDBJ whole genome shotgun (WGS) entry which is preliminary data.</text>
</comment>
<dbReference type="Proteomes" id="UP000294801">
    <property type="component" value="Unassembled WGS sequence"/>
</dbReference>
<accession>A0ABY2CWL5</accession>
<protein>
    <submittedName>
        <fullName evidence="1">Uncharacterized protein</fullName>
    </submittedName>
</protein>
<sequence length="166" mass="17877">MMLGRCPVCHSQISLEAVCQDEAGRELLGILANLPGEASRALVQYLGLFRPEKRDLSNDRALRLAREALALCADSLRLSAAMAETVEAIRAKSGAVPMKNHNYLRRVLEGMPAAMPVQAGGQLVDALAVRMHEEAVRRSAPAAGRRITAAEQAAMAIRNVSFGDDE</sequence>
<dbReference type="RefSeq" id="WP_132098498.1">
    <property type="nucleotide sequence ID" value="NZ_SMDA01000005.1"/>
</dbReference>
<organism evidence="1 2">
    <name type="scientific">Gulbenkiania mobilis</name>
    <dbReference type="NCBI Taxonomy" id="397457"/>
    <lineage>
        <taxon>Bacteria</taxon>
        <taxon>Pseudomonadati</taxon>
        <taxon>Pseudomonadota</taxon>
        <taxon>Betaproteobacteria</taxon>
        <taxon>Neisseriales</taxon>
        <taxon>Chromobacteriaceae</taxon>
        <taxon>Gulbenkiania</taxon>
    </lineage>
</organism>